<dbReference type="EMBL" id="CP003065">
    <property type="protein sequence ID" value="AEV69949.1"/>
    <property type="molecule type" value="Genomic_DNA"/>
</dbReference>
<evidence type="ECO:0000313" key="2">
    <source>
        <dbReference type="Proteomes" id="UP000005435"/>
    </source>
</evidence>
<dbReference type="Proteomes" id="UP000005435">
    <property type="component" value="Chromosome"/>
</dbReference>
<dbReference type="STRING" id="720554.Clocl_3458"/>
<accession>G8LY17</accession>
<keyword evidence="2" id="KW-1185">Reference proteome</keyword>
<dbReference type="KEGG" id="ccl:Clocl_3458"/>
<reference evidence="2" key="1">
    <citation type="submission" date="2011-12" db="EMBL/GenBank/DDBJ databases">
        <title>Complete sequence of Clostridium clariflavum DSM 19732.</title>
        <authorList>
            <consortium name="US DOE Joint Genome Institute"/>
            <person name="Lucas S."/>
            <person name="Han J."/>
            <person name="Lapidus A."/>
            <person name="Cheng J.-F."/>
            <person name="Goodwin L."/>
            <person name="Pitluck S."/>
            <person name="Peters L."/>
            <person name="Teshima H."/>
            <person name="Detter J.C."/>
            <person name="Han C."/>
            <person name="Tapia R."/>
            <person name="Land M."/>
            <person name="Hauser L."/>
            <person name="Kyrpides N."/>
            <person name="Ivanova N."/>
            <person name="Pagani I."/>
            <person name="Kitzmiller T."/>
            <person name="Lynd L."/>
            <person name="Izquierdo J."/>
            <person name="Woyke T."/>
        </authorList>
    </citation>
    <scope>NUCLEOTIDE SEQUENCE [LARGE SCALE GENOMIC DNA]</scope>
    <source>
        <strain evidence="2">DSM 19732 / NBRC 101661 / EBR45</strain>
    </source>
</reference>
<protein>
    <submittedName>
        <fullName evidence="1">Uncharacterized protein</fullName>
    </submittedName>
</protein>
<evidence type="ECO:0000313" key="1">
    <source>
        <dbReference type="EMBL" id="AEV69949.1"/>
    </source>
</evidence>
<sequence length="63" mass="7126">MTNKQILQIAMEQSAMDISCKVEDFLKNSPVVVNYNAGPSAKKYYKEPKACIFVSYGRTLLHL</sequence>
<proteinExistence type="predicted"/>
<gene>
    <name evidence="1" type="ordered locus">Clocl_3458</name>
</gene>
<name>G8LY17_ACECE</name>
<dbReference type="AlphaFoldDB" id="G8LY17"/>
<reference evidence="1 2" key="2">
    <citation type="journal article" date="2012" name="Stand. Genomic Sci.">
        <title>Complete Genome Sequence of Clostridium clariflavum DSM 19732.</title>
        <authorList>
            <person name="Izquierdo J.A."/>
            <person name="Goodwin L."/>
            <person name="Davenport K.W."/>
            <person name="Teshima H."/>
            <person name="Bruce D."/>
            <person name="Detter C."/>
            <person name="Tapia R."/>
            <person name="Han S."/>
            <person name="Land M."/>
            <person name="Hauser L."/>
            <person name="Jeffries C.D."/>
            <person name="Han J."/>
            <person name="Pitluck S."/>
            <person name="Nolan M."/>
            <person name="Chen A."/>
            <person name="Huntemann M."/>
            <person name="Mavromatis K."/>
            <person name="Mikhailova N."/>
            <person name="Liolios K."/>
            <person name="Woyke T."/>
            <person name="Lynd L.R."/>
        </authorList>
    </citation>
    <scope>NUCLEOTIDE SEQUENCE [LARGE SCALE GENOMIC DNA]</scope>
    <source>
        <strain evidence="2">DSM 19732 / NBRC 101661 / EBR45</strain>
    </source>
</reference>
<dbReference type="HOGENOM" id="CLU_2877850_0_0_9"/>
<organism evidence="1 2">
    <name type="scientific">Acetivibrio clariflavus (strain DSM 19732 / NBRC 101661 / EBR45)</name>
    <name type="common">Clostridium clariflavum</name>
    <dbReference type="NCBI Taxonomy" id="720554"/>
    <lineage>
        <taxon>Bacteria</taxon>
        <taxon>Bacillati</taxon>
        <taxon>Bacillota</taxon>
        <taxon>Clostridia</taxon>
        <taxon>Eubacteriales</taxon>
        <taxon>Oscillospiraceae</taxon>
        <taxon>Acetivibrio</taxon>
    </lineage>
</organism>